<accession>A0A2T4BVX7</accession>
<organism evidence="1 2">
    <name type="scientific">Trichoderma longibrachiatum ATCC 18648</name>
    <dbReference type="NCBI Taxonomy" id="983965"/>
    <lineage>
        <taxon>Eukaryota</taxon>
        <taxon>Fungi</taxon>
        <taxon>Dikarya</taxon>
        <taxon>Ascomycota</taxon>
        <taxon>Pezizomycotina</taxon>
        <taxon>Sordariomycetes</taxon>
        <taxon>Hypocreomycetidae</taxon>
        <taxon>Hypocreales</taxon>
        <taxon>Hypocreaceae</taxon>
        <taxon>Trichoderma</taxon>
    </lineage>
</organism>
<reference evidence="1 2" key="1">
    <citation type="submission" date="2016-07" db="EMBL/GenBank/DDBJ databases">
        <title>Multiple horizontal gene transfer events from other fungi enriched the ability of initially mycotrophic Trichoderma (Ascomycota) to feed on dead plant biomass.</title>
        <authorList>
            <consortium name="DOE Joint Genome Institute"/>
            <person name="Aerts A."/>
            <person name="Atanasova L."/>
            <person name="Chenthamara K."/>
            <person name="Zhang J."/>
            <person name="Grujic M."/>
            <person name="Henrissat B."/>
            <person name="Kuo A."/>
            <person name="Salamov A."/>
            <person name="Lipzen A."/>
            <person name="Labutti K."/>
            <person name="Barry K."/>
            <person name="Miao Y."/>
            <person name="Rahimi M.J."/>
            <person name="Shen Q."/>
            <person name="Grigoriev I.V."/>
            <person name="Kubicek C.P."/>
            <person name="Druzhinina I.S."/>
        </authorList>
    </citation>
    <scope>NUCLEOTIDE SEQUENCE [LARGE SCALE GENOMIC DNA]</scope>
    <source>
        <strain evidence="1 2">ATCC 18648</strain>
    </source>
</reference>
<dbReference type="Proteomes" id="UP000240760">
    <property type="component" value="Unassembled WGS sequence"/>
</dbReference>
<evidence type="ECO:0000313" key="1">
    <source>
        <dbReference type="EMBL" id="PTB73443.1"/>
    </source>
</evidence>
<sequence length="81" mass="8939">MSTRHGKTRYALFCFFFYGLFRAGWKPQIALWWDTTADNGPAEKGTHGTELGRNGWTTGLIFLGLRGNVAGTVSPLLTEAC</sequence>
<protein>
    <submittedName>
        <fullName evidence="1">Uncharacterized protein</fullName>
    </submittedName>
</protein>
<proteinExistence type="predicted"/>
<keyword evidence="2" id="KW-1185">Reference proteome</keyword>
<dbReference type="AlphaFoldDB" id="A0A2T4BVX7"/>
<dbReference type="EMBL" id="KZ679138">
    <property type="protein sequence ID" value="PTB73443.1"/>
    <property type="molecule type" value="Genomic_DNA"/>
</dbReference>
<gene>
    <name evidence="1" type="ORF">M440DRAFT_1404449</name>
</gene>
<evidence type="ECO:0000313" key="2">
    <source>
        <dbReference type="Proteomes" id="UP000240760"/>
    </source>
</evidence>
<name>A0A2T4BVX7_TRILO</name>